<dbReference type="SUPFAM" id="SSF48264">
    <property type="entry name" value="Cytochrome P450"/>
    <property type="match status" value="1"/>
</dbReference>
<comment type="similarity">
    <text evidence="2">Belongs to the cytochrome P450 family.</text>
</comment>
<evidence type="ECO:0008006" key="9">
    <source>
        <dbReference type="Google" id="ProtNLM"/>
    </source>
</evidence>
<evidence type="ECO:0000256" key="5">
    <source>
        <dbReference type="PIRSR" id="PIRSR602403-1"/>
    </source>
</evidence>
<comment type="cofactor">
    <cofactor evidence="1 5">
        <name>heme</name>
        <dbReference type="ChEBI" id="CHEBI:30413"/>
    </cofactor>
</comment>
<keyword evidence="3 5" id="KW-0479">Metal-binding</keyword>
<evidence type="ECO:0000256" key="2">
    <source>
        <dbReference type="ARBA" id="ARBA00010617"/>
    </source>
</evidence>
<dbReference type="CDD" id="cd11040">
    <property type="entry name" value="CYP7_CYP8-like"/>
    <property type="match status" value="1"/>
</dbReference>
<dbReference type="SUPFAM" id="SSF63829">
    <property type="entry name" value="Calcium-dependent phosphotriesterase"/>
    <property type="match status" value="1"/>
</dbReference>
<keyword evidence="8" id="KW-1185">Reference proteome</keyword>
<dbReference type="InterPro" id="IPR001128">
    <property type="entry name" value="Cyt_P450"/>
</dbReference>
<dbReference type="AlphaFoldDB" id="A0A8H7TH10"/>
<dbReference type="PRINTS" id="PR00465">
    <property type="entry name" value="EP450IV"/>
</dbReference>
<feature type="compositionally biased region" description="Low complexity" evidence="6">
    <location>
        <begin position="825"/>
        <end position="841"/>
    </location>
</feature>
<feature type="region of interest" description="Disordered" evidence="6">
    <location>
        <begin position="822"/>
        <end position="848"/>
    </location>
</feature>
<dbReference type="PANTHER" id="PTHR47582:SF1">
    <property type="entry name" value="P450, PUTATIVE (EUROFUNG)-RELATED"/>
    <property type="match status" value="1"/>
</dbReference>
<dbReference type="Gene3D" id="2.120.10.30">
    <property type="entry name" value="TolB, C-terminal domain"/>
    <property type="match status" value="1"/>
</dbReference>
<protein>
    <recommendedName>
        <fullName evidence="9">Cytochrome P450</fullName>
    </recommendedName>
</protein>
<evidence type="ECO:0000256" key="4">
    <source>
        <dbReference type="ARBA" id="ARBA00023004"/>
    </source>
</evidence>
<evidence type="ECO:0000256" key="6">
    <source>
        <dbReference type="SAM" id="MobiDB-lite"/>
    </source>
</evidence>
<name>A0A8H7TH10_9HELO</name>
<reference evidence="7" key="1">
    <citation type="submission" date="2021-02" db="EMBL/GenBank/DDBJ databases">
        <title>Genome sequence Cadophora malorum strain M34.</title>
        <authorList>
            <person name="Stefanovic E."/>
            <person name="Vu D."/>
            <person name="Scully C."/>
            <person name="Dijksterhuis J."/>
            <person name="Roader J."/>
            <person name="Houbraken J."/>
        </authorList>
    </citation>
    <scope>NUCLEOTIDE SEQUENCE</scope>
    <source>
        <strain evidence="7">M34</strain>
    </source>
</reference>
<comment type="caution">
    <text evidence="7">The sequence shown here is derived from an EMBL/GenBank/DDBJ whole genome shotgun (WGS) entry which is preliminary data.</text>
</comment>
<accession>A0A8H7TH10</accession>
<dbReference type="Gene3D" id="1.10.630.10">
    <property type="entry name" value="Cytochrome P450"/>
    <property type="match status" value="1"/>
</dbReference>
<sequence>MAVLIRRYTSASSVESREPPLFHPKIPFIGHLLGIMRMQADYLAKLCENIQAPIFTLKIFSAKIYIITSPELVQAVYRNAKTLSFEPISMSASKRVFQMTDRHFGLLRGSTPSVEDGDEYPVAKATTKIMHATLQPGQPLFDMNARALNKFALFLDDIGVEGQYTDLYEWLKRRFTIATTEALYGPINPISEDESMIQNLMEFESSVGLLFLDLFPSITCPTGHRARSAITEAFKRYYNGQHNRDASAIIQGRYSVLSAAKFTPDDIASFDIGILMAATMNSNPGLFWLISYIYTVPNLLSSIRSELTSITTTTESKDGLCEATLNISLLHQKCSLLMSAWQETLRVKAATVANRIVLEDTLLDSAYLLKKGSVIQMPCNPMHTSPSNWGQSGGDFDPSRFLPTSIDKLSKDDKKKRKQAFTPFGGGTVLCPGRYFATSEIVGVAAMLAMGFEIEGARMLEPKLQVMSAQVKHPDGDLPVCIKRREGWERVKFKFTGGDEDAAEVSLQAWQIPNACTNLVSGLPIPSSTTCTIPSSTPLPSLTPHVLNTFPKGTWLENLVIRQHDSNALVTLLSSPDVLLLSTDNSFPPQHIAHIPSALGCLGIVELYHDVFYIVAGNWTAHTGISQPGTYTIWEIDMRAYIAPHFQHESSSTSRPASSNETTTSLWNSATPTAPGVKTRLIATLPYSGFLNGLTVLNPTRGILLAADSLYGFAWSISTLTGSVSIAINSTAMAPLPNSTLQLGINGLHVKGEYLYFDNTNKATLNRVKVDLKTGEKRGEVETLVKSDIETIFPDDFTVDWEGNVWMTADVLGQMDLLEGVAADSPSSSSSSSYPSSTTTGGEDDDVGDAEGELQIVAGTKGDEVITGWTAAKFGTRMEDVKRGSLYVTTNGGPVNYYFGNWTSGGMLVRLDAVELGVY</sequence>
<keyword evidence="4 5" id="KW-0408">Iron</keyword>
<keyword evidence="5" id="KW-0349">Heme</keyword>
<dbReference type="InterPro" id="IPR002403">
    <property type="entry name" value="Cyt_P450_E_grp-IV"/>
</dbReference>
<dbReference type="GO" id="GO:0004497">
    <property type="term" value="F:monooxygenase activity"/>
    <property type="evidence" value="ECO:0007669"/>
    <property type="project" value="InterPro"/>
</dbReference>
<dbReference type="OrthoDB" id="1470350at2759"/>
<proteinExistence type="inferred from homology"/>
<gene>
    <name evidence="7" type="ORF">IFR04_007861</name>
</gene>
<dbReference type="GO" id="GO:0020037">
    <property type="term" value="F:heme binding"/>
    <property type="evidence" value="ECO:0007669"/>
    <property type="project" value="InterPro"/>
</dbReference>
<dbReference type="GO" id="GO:0005506">
    <property type="term" value="F:iron ion binding"/>
    <property type="evidence" value="ECO:0007669"/>
    <property type="project" value="InterPro"/>
</dbReference>
<dbReference type="EMBL" id="JAFJYH010000115">
    <property type="protein sequence ID" value="KAG4419000.1"/>
    <property type="molecule type" value="Genomic_DNA"/>
</dbReference>
<organism evidence="7 8">
    <name type="scientific">Cadophora malorum</name>
    <dbReference type="NCBI Taxonomy" id="108018"/>
    <lineage>
        <taxon>Eukaryota</taxon>
        <taxon>Fungi</taxon>
        <taxon>Dikarya</taxon>
        <taxon>Ascomycota</taxon>
        <taxon>Pezizomycotina</taxon>
        <taxon>Leotiomycetes</taxon>
        <taxon>Helotiales</taxon>
        <taxon>Ploettnerulaceae</taxon>
        <taxon>Cadophora</taxon>
    </lineage>
</organism>
<dbReference type="InterPro" id="IPR011042">
    <property type="entry name" value="6-blade_b-propeller_TolB-like"/>
</dbReference>
<evidence type="ECO:0000313" key="7">
    <source>
        <dbReference type="EMBL" id="KAG4419000.1"/>
    </source>
</evidence>
<evidence type="ECO:0000313" key="8">
    <source>
        <dbReference type="Proteomes" id="UP000664132"/>
    </source>
</evidence>
<dbReference type="InterPro" id="IPR053007">
    <property type="entry name" value="CYP450_monoxygenase_sec-met"/>
</dbReference>
<feature type="region of interest" description="Disordered" evidence="6">
    <location>
        <begin position="649"/>
        <end position="670"/>
    </location>
</feature>
<dbReference type="Pfam" id="PF00067">
    <property type="entry name" value="p450"/>
    <property type="match status" value="1"/>
</dbReference>
<dbReference type="PANTHER" id="PTHR47582">
    <property type="entry name" value="P450, PUTATIVE (EUROFUNG)-RELATED"/>
    <property type="match status" value="1"/>
</dbReference>
<evidence type="ECO:0000256" key="3">
    <source>
        <dbReference type="ARBA" id="ARBA00022723"/>
    </source>
</evidence>
<dbReference type="GO" id="GO:0016705">
    <property type="term" value="F:oxidoreductase activity, acting on paired donors, with incorporation or reduction of molecular oxygen"/>
    <property type="evidence" value="ECO:0007669"/>
    <property type="project" value="InterPro"/>
</dbReference>
<feature type="binding site" description="axial binding residue" evidence="5">
    <location>
        <position position="431"/>
    </location>
    <ligand>
        <name>heme</name>
        <dbReference type="ChEBI" id="CHEBI:30413"/>
    </ligand>
    <ligandPart>
        <name>Fe</name>
        <dbReference type="ChEBI" id="CHEBI:18248"/>
    </ligandPart>
</feature>
<evidence type="ECO:0000256" key="1">
    <source>
        <dbReference type="ARBA" id="ARBA00001971"/>
    </source>
</evidence>
<dbReference type="InterPro" id="IPR036396">
    <property type="entry name" value="Cyt_P450_sf"/>
</dbReference>
<dbReference type="Proteomes" id="UP000664132">
    <property type="component" value="Unassembled WGS sequence"/>
</dbReference>